<name>A0A834TX77_9FABA</name>
<keyword evidence="2" id="KW-1185">Reference proteome</keyword>
<reference evidence="1" key="1">
    <citation type="submission" date="2020-09" db="EMBL/GenBank/DDBJ databases">
        <title>Genome-Enabled Discovery of Anthraquinone Biosynthesis in Senna tora.</title>
        <authorList>
            <person name="Kang S.-H."/>
            <person name="Pandey R.P."/>
            <person name="Lee C.-M."/>
            <person name="Sim J.-S."/>
            <person name="Jeong J.-T."/>
            <person name="Choi B.-S."/>
            <person name="Jung M."/>
            <person name="Ginzburg D."/>
            <person name="Zhao K."/>
            <person name="Won S.Y."/>
            <person name="Oh T.-J."/>
            <person name="Yu Y."/>
            <person name="Kim N.-H."/>
            <person name="Lee O.R."/>
            <person name="Lee T.-H."/>
            <person name="Bashyal P."/>
            <person name="Kim T.-S."/>
            <person name="Lee W.-H."/>
            <person name="Kawkins C."/>
            <person name="Kim C.-K."/>
            <person name="Kim J.S."/>
            <person name="Ahn B.O."/>
            <person name="Rhee S.Y."/>
            <person name="Sohng J.K."/>
        </authorList>
    </citation>
    <scope>NUCLEOTIDE SEQUENCE</scope>
    <source>
        <tissue evidence="1">Leaf</tissue>
    </source>
</reference>
<evidence type="ECO:0000313" key="1">
    <source>
        <dbReference type="EMBL" id="KAF7829614.1"/>
    </source>
</evidence>
<comment type="caution">
    <text evidence="1">The sequence shown here is derived from an EMBL/GenBank/DDBJ whole genome shotgun (WGS) entry which is preliminary data.</text>
</comment>
<gene>
    <name evidence="1" type="ORF">G2W53_011947</name>
</gene>
<proteinExistence type="predicted"/>
<accession>A0A834TX77</accession>
<sequence>MDINGPIMVVVKPIMENLQAQRK</sequence>
<dbReference type="AlphaFoldDB" id="A0A834TX77"/>
<protein>
    <submittedName>
        <fullName evidence="1">Uncharacterized protein</fullName>
    </submittedName>
</protein>
<organism evidence="1 2">
    <name type="scientific">Senna tora</name>
    <dbReference type="NCBI Taxonomy" id="362788"/>
    <lineage>
        <taxon>Eukaryota</taxon>
        <taxon>Viridiplantae</taxon>
        <taxon>Streptophyta</taxon>
        <taxon>Embryophyta</taxon>
        <taxon>Tracheophyta</taxon>
        <taxon>Spermatophyta</taxon>
        <taxon>Magnoliopsida</taxon>
        <taxon>eudicotyledons</taxon>
        <taxon>Gunneridae</taxon>
        <taxon>Pentapetalae</taxon>
        <taxon>rosids</taxon>
        <taxon>fabids</taxon>
        <taxon>Fabales</taxon>
        <taxon>Fabaceae</taxon>
        <taxon>Caesalpinioideae</taxon>
        <taxon>Cassia clade</taxon>
        <taxon>Senna</taxon>
    </lineage>
</organism>
<dbReference type="EMBL" id="JAAIUW010000005">
    <property type="protein sequence ID" value="KAF7829614.1"/>
    <property type="molecule type" value="Genomic_DNA"/>
</dbReference>
<evidence type="ECO:0000313" key="2">
    <source>
        <dbReference type="Proteomes" id="UP000634136"/>
    </source>
</evidence>
<dbReference type="Proteomes" id="UP000634136">
    <property type="component" value="Unassembled WGS sequence"/>
</dbReference>